<dbReference type="Proteomes" id="UP001165122">
    <property type="component" value="Unassembled WGS sequence"/>
</dbReference>
<dbReference type="OrthoDB" id="10588121at2759"/>
<sequence>MDGTFTIAVTGKSITITRSGGSETGIGTEVTLNIPSIINQKNSGSSGAWVAFKTMDAGGTTLDEVTGGDLPGAVTFTASTFGGNAGAVTPASLVAGVAGNANLVFTTGNPLPADGKIVLEFPTTFPDIAATDAAAVSGCDGTLSASTSGRAVTITRSGGSEIAAG</sequence>
<protein>
    <submittedName>
        <fullName evidence="1">Uncharacterized protein</fullName>
    </submittedName>
</protein>
<dbReference type="AlphaFoldDB" id="A0A9W7EEQ5"/>
<proteinExistence type="predicted"/>
<feature type="non-terminal residue" evidence="1">
    <location>
        <position position="1"/>
    </location>
</feature>
<organism evidence="1 2">
    <name type="scientific">Triparma laevis f. longispina</name>
    <dbReference type="NCBI Taxonomy" id="1714387"/>
    <lineage>
        <taxon>Eukaryota</taxon>
        <taxon>Sar</taxon>
        <taxon>Stramenopiles</taxon>
        <taxon>Ochrophyta</taxon>
        <taxon>Bolidophyceae</taxon>
        <taxon>Parmales</taxon>
        <taxon>Triparmaceae</taxon>
        <taxon>Triparma</taxon>
    </lineage>
</organism>
<evidence type="ECO:0000313" key="2">
    <source>
        <dbReference type="Proteomes" id="UP001165122"/>
    </source>
</evidence>
<dbReference type="EMBL" id="BRXW01000744">
    <property type="protein sequence ID" value="GMH76068.1"/>
    <property type="molecule type" value="Genomic_DNA"/>
</dbReference>
<reference evidence="2" key="1">
    <citation type="journal article" date="2023" name="Commun. Biol.">
        <title>Genome analysis of Parmales, the sister group of diatoms, reveals the evolutionary specialization of diatoms from phago-mixotrophs to photoautotrophs.</title>
        <authorList>
            <person name="Ban H."/>
            <person name="Sato S."/>
            <person name="Yoshikawa S."/>
            <person name="Yamada K."/>
            <person name="Nakamura Y."/>
            <person name="Ichinomiya M."/>
            <person name="Sato N."/>
            <person name="Blanc-Mathieu R."/>
            <person name="Endo H."/>
            <person name="Kuwata A."/>
            <person name="Ogata H."/>
        </authorList>
    </citation>
    <scope>NUCLEOTIDE SEQUENCE [LARGE SCALE GENOMIC DNA]</scope>
    <source>
        <strain evidence="2">NIES 3700</strain>
    </source>
</reference>
<accession>A0A9W7EEQ5</accession>
<evidence type="ECO:0000313" key="1">
    <source>
        <dbReference type="EMBL" id="GMH76068.1"/>
    </source>
</evidence>
<gene>
    <name evidence="1" type="ORF">TrLO_g4508</name>
</gene>
<comment type="caution">
    <text evidence="1">The sequence shown here is derived from an EMBL/GenBank/DDBJ whole genome shotgun (WGS) entry which is preliminary data.</text>
</comment>
<keyword evidence="2" id="KW-1185">Reference proteome</keyword>
<name>A0A9W7EEQ5_9STRA</name>